<dbReference type="InterPro" id="IPR021502">
    <property type="entry name" value="DUF3158"/>
</dbReference>
<dbReference type="RefSeq" id="WP_097141576.1">
    <property type="nucleotide sequence ID" value="NZ_OBQD01000013.1"/>
</dbReference>
<dbReference type="Proteomes" id="UP000219167">
    <property type="component" value="Unassembled WGS sequence"/>
</dbReference>
<keyword evidence="2" id="KW-1185">Reference proteome</keyword>
<accession>A0A285US88</accession>
<organism evidence="1 2">
    <name type="scientific">Rhizobium subbaraonis</name>
    <dbReference type="NCBI Taxonomy" id="908946"/>
    <lineage>
        <taxon>Bacteria</taxon>
        <taxon>Pseudomonadati</taxon>
        <taxon>Pseudomonadota</taxon>
        <taxon>Alphaproteobacteria</taxon>
        <taxon>Hyphomicrobiales</taxon>
        <taxon>Rhizobiaceae</taxon>
        <taxon>Rhizobium/Agrobacterium group</taxon>
        <taxon>Rhizobium</taxon>
    </lineage>
</organism>
<dbReference type="OrthoDB" id="8559764at2"/>
<dbReference type="EMBL" id="OBQD01000013">
    <property type="protein sequence ID" value="SOC44643.1"/>
    <property type="molecule type" value="Genomic_DNA"/>
</dbReference>
<name>A0A285US88_9HYPH</name>
<evidence type="ECO:0000313" key="1">
    <source>
        <dbReference type="EMBL" id="SOC44643.1"/>
    </source>
</evidence>
<dbReference type="AlphaFoldDB" id="A0A285US88"/>
<dbReference type="Pfam" id="PF11358">
    <property type="entry name" value="DUF3158"/>
    <property type="match status" value="1"/>
</dbReference>
<protein>
    <submittedName>
        <fullName evidence="1">Uncharacterized protein DUF3158</fullName>
    </submittedName>
</protein>
<proteinExistence type="predicted"/>
<evidence type="ECO:0000313" key="2">
    <source>
        <dbReference type="Proteomes" id="UP000219167"/>
    </source>
</evidence>
<reference evidence="1 2" key="1">
    <citation type="submission" date="2017-08" db="EMBL/GenBank/DDBJ databases">
        <authorList>
            <person name="de Groot N.N."/>
        </authorList>
    </citation>
    <scope>NUCLEOTIDE SEQUENCE [LARGE SCALE GENOMIC DNA]</scope>
    <source>
        <strain evidence="1 2">JC85</strain>
    </source>
</reference>
<sequence>MTQPNYFMPLEQTAYQALEQIAYLKGLLKPFKGKGSLEDWASRCSGLRDDLITLAERRILPQARSHPFSRLPVQLALQTTGAGTTFLRWRNADRSKMGVMLWEELVSSTATPVALVPDLLMMEEQRVIINMQVSLLHSMVRQALECAGKLERAEDVAKRRAAEQSS</sequence>
<gene>
    <name evidence="1" type="ORF">SAMN05892877_11332</name>
</gene>